<sequence length="236" mass="27409">MLFFFPFLVDANRVRLQTSEGNDYINASNIKTDGNDQTRFISTQGPKPQTFAHFWQMIYENRCPVIVMVTPVAPEKCHEYLPLNKDLEQDYGEFNVKITKTRHDGPLELRSVKIQRKESDRVHSLLHIRYSDWPDHGVPGDTTAVRRIISRLYHIPREFPIVAHCSAGIGRAGSTITILNTMERILRGEWSALELVETVRKFRNQRVGMVEREAQYLFCYRAVAHELKDLILNSEH</sequence>
<proteinExistence type="predicted"/>
<organism evidence="3 4">
    <name type="scientific">Digitaria exilis</name>
    <dbReference type="NCBI Taxonomy" id="1010633"/>
    <lineage>
        <taxon>Eukaryota</taxon>
        <taxon>Viridiplantae</taxon>
        <taxon>Streptophyta</taxon>
        <taxon>Embryophyta</taxon>
        <taxon>Tracheophyta</taxon>
        <taxon>Spermatophyta</taxon>
        <taxon>Magnoliopsida</taxon>
        <taxon>Liliopsida</taxon>
        <taxon>Poales</taxon>
        <taxon>Poaceae</taxon>
        <taxon>PACMAD clade</taxon>
        <taxon>Panicoideae</taxon>
        <taxon>Panicodae</taxon>
        <taxon>Paniceae</taxon>
        <taxon>Anthephorinae</taxon>
        <taxon>Digitaria</taxon>
    </lineage>
</organism>
<evidence type="ECO:0008006" key="5">
    <source>
        <dbReference type="Google" id="ProtNLM"/>
    </source>
</evidence>
<dbReference type="InterPro" id="IPR003595">
    <property type="entry name" value="Tyr_Pase_cat"/>
</dbReference>
<dbReference type="InterPro" id="IPR050348">
    <property type="entry name" value="Protein-Tyr_Phosphatase"/>
</dbReference>
<evidence type="ECO:0000313" key="3">
    <source>
        <dbReference type="EMBL" id="KAF8730981.1"/>
    </source>
</evidence>
<evidence type="ECO:0000313" key="4">
    <source>
        <dbReference type="Proteomes" id="UP000636709"/>
    </source>
</evidence>
<keyword evidence="4" id="KW-1185">Reference proteome</keyword>
<dbReference type="PANTHER" id="PTHR19134:SF492">
    <property type="entry name" value="PROTEIN-TYROSINE-PHOSPHATASE PTP1"/>
    <property type="match status" value="1"/>
</dbReference>
<reference evidence="3" key="1">
    <citation type="submission" date="2020-07" db="EMBL/GenBank/DDBJ databases">
        <title>Genome sequence and genetic diversity analysis of an under-domesticated orphan crop, white fonio (Digitaria exilis).</title>
        <authorList>
            <person name="Bennetzen J.L."/>
            <person name="Chen S."/>
            <person name="Ma X."/>
            <person name="Wang X."/>
            <person name="Yssel A.E.J."/>
            <person name="Chaluvadi S.R."/>
            <person name="Johnson M."/>
            <person name="Gangashetty P."/>
            <person name="Hamidou F."/>
            <person name="Sanogo M.D."/>
            <person name="Zwaenepoel A."/>
            <person name="Wallace J."/>
            <person name="Van De Peer Y."/>
            <person name="Van Deynze A."/>
        </authorList>
    </citation>
    <scope>NUCLEOTIDE SEQUENCE</scope>
    <source>
        <tissue evidence="3">Leaves</tissue>
    </source>
</reference>
<dbReference type="AlphaFoldDB" id="A0A835F8N2"/>
<dbReference type="SUPFAM" id="SSF52799">
    <property type="entry name" value="(Phosphotyrosine protein) phosphatases II"/>
    <property type="match status" value="1"/>
</dbReference>
<dbReference type="InterPro" id="IPR000242">
    <property type="entry name" value="PTP_cat"/>
</dbReference>
<protein>
    <recommendedName>
        <fullName evidence="5">Protein tyrosine phosphatase</fullName>
    </recommendedName>
</protein>
<dbReference type="SMART" id="SM00404">
    <property type="entry name" value="PTPc_motif"/>
    <property type="match status" value="1"/>
</dbReference>
<dbReference type="SMART" id="SM00194">
    <property type="entry name" value="PTPc"/>
    <property type="match status" value="1"/>
</dbReference>
<dbReference type="OrthoDB" id="10253954at2759"/>
<dbReference type="PROSITE" id="PS50055">
    <property type="entry name" value="TYR_PHOSPHATASE_PTP"/>
    <property type="match status" value="1"/>
</dbReference>
<dbReference type="InterPro" id="IPR000387">
    <property type="entry name" value="Tyr_Pase_dom"/>
</dbReference>
<evidence type="ECO:0000259" key="1">
    <source>
        <dbReference type="PROSITE" id="PS50055"/>
    </source>
</evidence>
<dbReference type="Proteomes" id="UP000636709">
    <property type="component" value="Unassembled WGS sequence"/>
</dbReference>
<dbReference type="Pfam" id="PF00102">
    <property type="entry name" value="Y_phosphatase"/>
    <property type="match status" value="1"/>
</dbReference>
<feature type="domain" description="Tyrosine specific protein phosphatases" evidence="2">
    <location>
        <begin position="146"/>
        <end position="217"/>
    </location>
</feature>
<gene>
    <name evidence="3" type="ORF">HU200_016857</name>
</gene>
<dbReference type="InterPro" id="IPR029021">
    <property type="entry name" value="Prot-tyrosine_phosphatase-like"/>
</dbReference>
<accession>A0A835F8N2</accession>
<comment type="caution">
    <text evidence="3">The sequence shown here is derived from an EMBL/GenBank/DDBJ whole genome shotgun (WGS) entry which is preliminary data.</text>
</comment>
<evidence type="ECO:0000259" key="2">
    <source>
        <dbReference type="PROSITE" id="PS50056"/>
    </source>
</evidence>
<dbReference type="PROSITE" id="PS50056">
    <property type="entry name" value="TYR_PHOSPHATASE_2"/>
    <property type="match status" value="1"/>
</dbReference>
<dbReference type="GO" id="GO:0004725">
    <property type="term" value="F:protein tyrosine phosphatase activity"/>
    <property type="evidence" value="ECO:0007669"/>
    <property type="project" value="InterPro"/>
</dbReference>
<feature type="domain" description="Tyrosine-protein phosphatase" evidence="1">
    <location>
        <begin position="1"/>
        <end position="226"/>
    </location>
</feature>
<dbReference type="Gene3D" id="3.90.190.10">
    <property type="entry name" value="Protein tyrosine phosphatase superfamily"/>
    <property type="match status" value="1"/>
</dbReference>
<dbReference type="EMBL" id="JACEFO010001613">
    <property type="protein sequence ID" value="KAF8730981.1"/>
    <property type="molecule type" value="Genomic_DNA"/>
</dbReference>
<dbReference type="PANTHER" id="PTHR19134">
    <property type="entry name" value="RECEPTOR-TYPE TYROSINE-PROTEIN PHOSPHATASE"/>
    <property type="match status" value="1"/>
</dbReference>
<name>A0A835F8N2_9POAL</name>
<dbReference type="PRINTS" id="PR00700">
    <property type="entry name" value="PRTYPHPHTASE"/>
</dbReference>